<protein>
    <submittedName>
        <fullName evidence="1">Uncharacterized protein</fullName>
    </submittedName>
</protein>
<name>A0ABZ3DDA7_9BURK</name>
<evidence type="ECO:0000313" key="2">
    <source>
        <dbReference type="Proteomes" id="UP001448498"/>
    </source>
</evidence>
<reference evidence="1 2" key="1">
    <citation type="submission" date="2022-10" db="EMBL/GenBank/DDBJ databases">
        <title>Genomic of Burkholderia cepacia PN-1.</title>
        <authorList>
            <person name="Yang Y."/>
            <person name="Guan H."/>
            <person name="Huang J."/>
        </authorList>
    </citation>
    <scope>NUCLEOTIDE SEQUENCE [LARGE SCALE GENOMIC DNA]</scope>
    <source>
        <strain evidence="1 2">PN-1</strain>
    </source>
</reference>
<dbReference type="Proteomes" id="UP001448498">
    <property type="component" value="Chromosome 1"/>
</dbReference>
<dbReference type="RefSeq" id="WP_342702545.1">
    <property type="nucleotide sequence ID" value="NZ_CP109821.1"/>
</dbReference>
<sequence length="140" mass="15873">MKLKSTDKRVNHDTIFRDTQFREQHRAHFDQYIRLRVEGKGARAAFDIAFGSLFEFCGMPIGWAAHLADCALYNEVDAAIRLAPVSSMWNEHKATQNLAEIAQDHTAPASQRLKAMKELQLVGQFGQVGAAHIEKNRTRH</sequence>
<keyword evidence="2" id="KW-1185">Reference proteome</keyword>
<accession>A0ABZ3DDA7</accession>
<evidence type="ECO:0000313" key="1">
    <source>
        <dbReference type="EMBL" id="XAE47028.1"/>
    </source>
</evidence>
<proteinExistence type="predicted"/>
<organism evidence="1 2">
    <name type="scientific">Burkholderia arboris</name>
    <dbReference type="NCBI Taxonomy" id="488730"/>
    <lineage>
        <taxon>Bacteria</taxon>
        <taxon>Pseudomonadati</taxon>
        <taxon>Pseudomonadota</taxon>
        <taxon>Betaproteobacteria</taxon>
        <taxon>Burkholderiales</taxon>
        <taxon>Burkholderiaceae</taxon>
        <taxon>Burkholderia</taxon>
        <taxon>Burkholderia cepacia complex</taxon>
    </lineage>
</organism>
<dbReference type="EMBL" id="CP109821">
    <property type="protein sequence ID" value="XAE47028.1"/>
    <property type="molecule type" value="Genomic_DNA"/>
</dbReference>
<gene>
    <name evidence="1" type="ORF">OHZ10_11775</name>
</gene>